<evidence type="ECO:0000313" key="2">
    <source>
        <dbReference type="Proteomes" id="UP000478052"/>
    </source>
</evidence>
<dbReference type="EMBL" id="VUJU01007319">
    <property type="protein sequence ID" value="KAF0746113.1"/>
    <property type="molecule type" value="Genomic_DNA"/>
</dbReference>
<dbReference type="AlphaFoldDB" id="A0A6G0XZL8"/>
<accession>A0A6G0XZL8</accession>
<reference evidence="1 2" key="1">
    <citation type="submission" date="2019-08" db="EMBL/GenBank/DDBJ databases">
        <title>Whole genome of Aphis craccivora.</title>
        <authorList>
            <person name="Voronova N.V."/>
            <person name="Shulinski R.S."/>
            <person name="Bandarenka Y.V."/>
            <person name="Zhorov D.G."/>
            <person name="Warner D."/>
        </authorList>
    </citation>
    <scope>NUCLEOTIDE SEQUENCE [LARGE SCALE GENOMIC DNA]</scope>
    <source>
        <strain evidence="1">180601</strain>
        <tissue evidence="1">Whole Body</tissue>
    </source>
</reference>
<proteinExistence type="predicted"/>
<comment type="caution">
    <text evidence="1">The sequence shown here is derived from an EMBL/GenBank/DDBJ whole genome shotgun (WGS) entry which is preliminary data.</text>
</comment>
<name>A0A6G0XZL8_APHCR</name>
<evidence type="ECO:0000313" key="1">
    <source>
        <dbReference type="EMBL" id="KAF0746113.1"/>
    </source>
</evidence>
<dbReference type="Proteomes" id="UP000478052">
    <property type="component" value="Unassembled WGS sequence"/>
</dbReference>
<gene>
    <name evidence="1" type="ORF">FWK35_00026816</name>
</gene>
<dbReference type="Pfam" id="PF05380">
    <property type="entry name" value="Peptidase_A17"/>
    <property type="match status" value="1"/>
</dbReference>
<keyword evidence="2" id="KW-1185">Reference proteome</keyword>
<organism evidence="1 2">
    <name type="scientific">Aphis craccivora</name>
    <name type="common">Cowpea aphid</name>
    <dbReference type="NCBI Taxonomy" id="307492"/>
    <lineage>
        <taxon>Eukaryota</taxon>
        <taxon>Metazoa</taxon>
        <taxon>Ecdysozoa</taxon>
        <taxon>Arthropoda</taxon>
        <taxon>Hexapoda</taxon>
        <taxon>Insecta</taxon>
        <taxon>Pterygota</taxon>
        <taxon>Neoptera</taxon>
        <taxon>Paraneoptera</taxon>
        <taxon>Hemiptera</taxon>
        <taxon>Sternorrhyncha</taxon>
        <taxon>Aphidomorpha</taxon>
        <taxon>Aphidoidea</taxon>
        <taxon>Aphididae</taxon>
        <taxon>Aphidini</taxon>
        <taxon>Aphis</taxon>
        <taxon>Aphis</taxon>
    </lineage>
</organism>
<dbReference type="InterPro" id="IPR008042">
    <property type="entry name" value="Retrotrans_Pao"/>
</dbReference>
<dbReference type="OrthoDB" id="8194935at2759"/>
<sequence length="86" mass="10360">MFVNIPSLKFLLEHGQSEYAIRSRRVGSKIVIIFLQQLLSMKIDWDARLPLDIQERWGKFYEDLERLKDLSIPRKANRYHRCTRVL</sequence>
<protein>
    <submittedName>
        <fullName evidence="1">Uncharacterized protein</fullName>
    </submittedName>
</protein>